<evidence type="ECO:0000313" key="1">
    <source>
        <dbReference type="EMBL" id="MFD1145524.1"/>
    </source>
</evidence>
<proteinExistence type="predicted"/>
<dbReference type="PANTHER" id="PTHR20883:SF48">
    <property type="entry name" value="ECTOINE DIOXYGENASE"/>
    <property type="match status" value="1"/>
</dbReference>
<dbReference type="PANTHER" id="PTHR20883">
    <property type="entry name" value="PHYTANOYL-COA DIOXYGENASE DOMAIN CONTAINING 1"/>
    <property type="match status" value="1"/>
</dbReference>
<dbReference type="InterPro" id="IPR008775">
    <property type="entry name" value="Phytyl_CoA_dOase-like"/>
</dbReference>
<sequence>MNEFALTEQERALLPTDDEVRFYAEHGWYLSKKLFSDDEVDELAAAVDRYYAGERSRLLPTRPPRLAYWTPEHGDVQRHNDYVHYESDAIAKALLKPLIGAVAARLAEADEIRVFQSTLIHKPPIAEEPSNVVPWHFDKHYWSSSSSDRMLTAFIPFHDCDEELGTITMVDGSHVWEEVGSDDSATKHFAERDPDHLENLLIANAEHNGTTVRKIPMIIPKGHMSFHHCRTYHGSGPNRSTRPRQAISLHLQDGDNAYREFPLSDGNLAFYNHDSLVRRTADGKPDYADSEFCPPVWRA</sequence>
<dbReference type="Pfam" id="PF05721">
    <property type="entry name" value="PhyH"/>
    <property type="match status" value="1"/>
</dbReference>
<dbReference type="EMBL" id="JBHTLK010000001">
    <property type="protein sequence ID" value="MFD1145524.1"/>
    <property type="molecule type" value="Genomic_DNA"/>
</dbReference>
<gene>
    <name evidence="1" type="ORF">ACFQ3T_00130</name>
</gene>
<keyword evidence="1" id="KW-0223">Dioxygenase</keyword>
<dbReference type="Gene3D" id="2.60.120.620">
    <property type="entry name" value="q2cbj1_9rhob like domain"/>
    <property type="match status" value="1"/>
</dbReference>
<keyword evidence="2" id="KW-1185">Reference proteome</keyword>
<keyword evidence="1" id="KW-0560">Oxidoreductase</keyword>
<dbReference type="GO" id="GO:0051213">
    <property type="term" value="F:dioxygenase activity"/>
    <property type="evidence" value="ECO:0007669"/>
    <property type="project" value="UniProtKB-KW"/>
</dbReference>
<comment type="caution">
    <text evidence="1">The sequence shown here is derived from an EMBL/GenBank/DDBJ whole genome shotgun (WGS) entry which is preliminary data.</text>
</comment>
<dbReference type="RefSeq" id="WP_380718327.1">
    <property type="nucleotide sequence ID" value="NZ_JBHTLK010000001.1"/>
</dbReference>
<dbReference type="SUPFAM" id="SSF51197">
    <property type="entry name" value="Clavaminate synthase-like"/>
    <property type="match status" value="1"/>
</dbReference>
<organism evidence="1 2">
    <name type="scientific">Saccharothrix hoggarensis</name>
    <dbReference type="NCBI Taxonomy" id="913853"/>
    <lineage>
        <taxon>Bacteria</taxon>
        <taxon>Bacillati</taxon>
        <taxon>Actinomycetota</taxon>
        <taxon>Actinomycetes</taxon>
        <taxon>Pseudonocardiales</taxon>
        <taxon>Pseudonocardiaceae</taxon>
        <taxon>Saccharothrix</taxon>
    </lineage>
</organism>
<reference evidence="2" key="1">
    <citation type="journal article" date="2019" name="Int. J. Syst. Evol. Microbiol.">
        <title>The Global Catalogue of Microorganisms (GCM) 10K type strain sequencing project: providing services to taxonomists for standard genome sequencing and annotation.</title>
        <authorList>
            <consortium name="The Broad Institute Genomics Platform"/>
            <consortium name="The Broad Institute Genome Sequencing Center for Infectious Disease"/>
            <person name="Wu L."/>
            <person name="Ma J."/>
        </authorList>
    </citation>
    <scope>NUCLEOTIDE SEQUENCE [LARGE SCALE GENOMIC DNA]</scope>
    <source>
        <strain evidence="2">CCUG 60214</strain>
    </source>
</reference>
<dbReference type="Proteomes" id="UP001597168">
    <property type="component" value="Unassembled WGS sequence"/>
</dbReference>
<accession>A0ABW3QEY6</accession>
<evidence type="ECO:0000313" key="2">
    <source>
        <dbReference type="Proteomes" id="UP001597168"/>
    </source>
</evidence>
<name>A0ABW3QEY6_9PSEU</name>
<protein>
    <submittedName>
        <fullName evidence="1">Phytanoyl-CoA dioxygenase family protein</fullName>
    </submittedName>
</protein>